<dbReference type="OMA" id="LVECDAI"/>
<evidence type="ECO:0000256" key="1">
    <source>
        <dbReference type="ARBA" id="ARBA00008270"/>
    </source>
</evidence>
<dbReference type="PANTHER" id="PTHR13774:SF17">
    <property type="entry name" value="PHENAZINE BIOSYNTHESIS-LIKE DOMAIN-CONTAINING PROTEIN"/>
    <property type="match status" value="1"/>
</dbReference>
<dbReference type="STRING" id="407821.A0A087TFK1"/>
<reference evidence="4 5" key="1">
    <citation type="submission" date="2013-11" db="EMBL/GenBank/DDBJ databases">
        <title>Genome sequencing of Stegodyphus mimosarum.</title>
        <authorList>
            <person name="Bechsgaard J."/>
        </authorList>
    </citation>
    <scope>NUCLEOTIDE SEQUENCE [LARGE SCALE GENOMIC DNA]</scope>
</reference>
<sequence length="265" mass="29347">MAYNRKPNETILALYIVDAFTKHPFKGNSAAVCLLPYHQSIPSNLKQSIASEMNLSETAFVSIIEEEDTFENAKHFALQWYTPTCEVTLCGHATLASAAVLFSVYNNHSDILEFETASGILTAKKLRDGKIQINLPAYESSPVALENYERLIKAAIGSCPYQEVVLSDSEKLLIRLRDDCTRQKLEQLKPQDAELLAASSDVRGVIVTLKGSGMDDCLDDDGNGYDFISRYFVPWLGISEDPVTGSAHSVLAPYWAKVLNKNALY</sequence>
<name>A0A087TFK1_STEMI</name>
<dbReference type="PIRSF" id="PIRSF016184">
    <property type="entry name" value="PhzC_PhzF"/>
    <property type="match status" value="1"/>
</dbReference>
<dbReference type="EMBL" id="KK114987">
    <property type="protein sequence ID" value="KFM63890.1"/>
    <property type="molecule type" value="Genomic_DNA"/>
</dbReference>
<protein>
    <submittedName>
        <fullName evidence="4">Phenazine biosynthesis-like domain-containing protein 1</fullName>
    </submittedName>
</protein>
<dbReference type="PANTHER" id="PTHR13774">
    <property type="entry name" value="PHENAZINE BIOSYNTHESIS PROTEIN"/>
    <property type="match status" value="1"/>
</dbReference>
<dbReference type="SUPFAM" id="SSF54506">
    <property type="entry name" value="Diaminopimelate epimerase-like"/>
    <property type="match status" value="1"/>
</dbReference>
<dbReference type="OrthoDB" id="75169at2759"/>
<evidence type="ECO:0000256" key="2">
    <source>
        <dbReference type="ARBA" id="ARBA00023235"/>
    </source>
</evidence>
<dbReference type="NCBIfam" id="TIGR00654">
    <property type="entry name" value="PhzF_family"/>
    <property type="match status" value="1"/>
</dbReference>
<dbReference type="AlphaFoldDB" id="A0A087TFK1"/>
<organism evidence="4 5">
    <name type="scientific">Stegodyphus mimosarum</name>
    <name type="common">African social velvet spider</name>
    <dbReference type="NCBI Taxonomy" id="407821"/>
    <lineage>
        <taxon>Eukaryota</taxon>
        <taxon>Metazoa</taxon>
        <taxon>Ecdysozoa</taxon>
        <taxon>Arthropoda</taxon>
        <taxon>Chelicerata</taxon>
        <taxon>Arachnida</taxon>
        <taxon>Araneae</taxon>
        <taxon>Araneomorphae</taxon>
        <taxon>Entelegynae</taxon>
        <taxon>Eresoidea</taxon>
        <taxon>Eresidae</taxon>
        <taxon>Stegodyphus</taxon>
    </lineage>
</organism>
<proteinExistence type="inferred from homology"/>
<dbReference type="GO" id="GO:0016853">
    <property type="term" value="F:isomerase activity"/>
    <property type="evidence" value="ECO:0007669"/>
    <property type="project" value="UniProtKB-KW"/>
</dbReference>
<evidence type="ECO:0000313" key="4">
    <source>
        <dbReference type="EMBL" id="KFM63890.1"/>
    </source>
</evidence>
<dbReference type="GO" id="GO:0005737">
    <property type="term" value="C:cytoplasm"/>
    <property type="evidence" value="ECO:0007669"/>
    <property type="project" value="TreeGrafter"/>
</dbReference>
<accession>A0A087TFK1</accession>
<dbReference type="Pfam" id="PF02567">
    <property type="entry name" value="PhzC-PhzF"/>
    <property type="match status" value="1"/>
</dbReference>
<feature type="active site" evidence="3">
    <location>
        <position position="57"/>
    </location>
</feature>
<evidence type="ECO:0000256" key="3">
    <source>
        <dbReference type="PIRSR" id="PIRSR016184-1"/>
    </source>
</evidence>
<dbReference type="Gene3D" id="3.10.310.10">
    <property type="entry name" value="Diaminopimelate Epimerase, Chain A, domain 1"/>
    <property type="match status" value="2"/>
</dbReference>
<dbReference type="InterPro" id="IPR003719">
    <property type="entry name" value="Phenazine_PhzF-like"/>
</dbReference>
<gene>
    <name evidence="4" type="ORF">X975_21561</name>
</gene>
<evidence type="ECO:0000313" key="5">
    <source>
        <dbReference type="Proteomes" id="UP000054359"/>
    </source>
</evidence>
<keyword evidence="2" id="KW-0413">Isomerase</keyword>
<comment type="similarity">
    <text evidence="1">Belongs to the PhzF family.</text>
</comment>
<feature type="non-terminal residue" evidence="4">
    <location>
        <position position="265"/>
    </location>
</feature>
<keyword evidence="5" id="KW-1185">Reference proteome</keyword>
<dbReference type="Proteomes" id="UP000054359">
    <property type="component" value="Unassembled WGS sequence"/>
</dbReference>